<accession>A0LR01</accession>
<evidence type="ECO:0000313" key="3">
    <source>
        <dbReference type="EMBL" id="ABK51861.1"/>
    </source>
</evidence>
<dbReference type="HOGENOM" id="CLU_1375614_0_0_11"/>
<proteinExistence type="predicted"/>
<feature type="chain" id="PRO_5002627370" evidence="2">
    <location>
        <begin position="31"/>
        <end position="198"/>
    </location>
</feature>
<keyword evidence="4" id="KW-1185">Reference proteome</keyword>
<keyword evidence="1" id="KW-0812">Transmembrane</keyword>
<dbReference type="RefSeq" id="WP_011718925.1">
    <property type="nucleotide sequence ID" value="NC_008578.1"/>
</dbReference>
<feature type="transmembrane region" description="Helical" evidence="1">
    <location>
        <begin position="161"/>
        <end position="182"/>
    </location>
</feature>
<sequence>MGVRIRAVVSAGILAGAAVVLAVPASPARAATLINCDTVSHQSQDWRTCQQLVGTAACAWNNGDGTWTIALGYRNPTDFDLYAAAPTNGRGGANNALRANGGSASNPGHITTFWTGTSTTAFTVTWTPVPWNPYVEWDLMGHRYFFSTTTQPTCASKPVPVTGNLTALWVGLGLLVATFAGLNRRRIRALANRAWLRN</sequence>
<keyword evidence="1" id="KW-1133">Transmembrane helix</keyword>
<protein>
    <submittedName>
        <fullName evidence="3">Uncharacterized protein</fullName>
    </submittedName>
</protein>
<feature type="signal peptide" evidence="2">
    <location>
        <begin position="1"/>
        <end position="30"/>
    </location>
</feature>
<dbReference type="AlphaFoldDB" id="A0LR01"/>
<keyword evidence="1" id="KW-0472">Membrane</keyword>
<dbReference type="EMBL" id="CP000481">
    <property type="protein sequence ID" value="ABK51861.1"/>
    <property type="molecule type" value="Genomic_DNA"/>
</dbReference>
<dbReference type="Proteomes" id="UP000008221">
    <property type="component" value="Chromosome"/>
</dbReference>
<keyword evidence="2" id="KW-0732">Signal</keyword>
<gene>
    <name evidence="3" type="ordered locus">Acel_0085</name>
</gene>
<evidence type="ECO:0000313" key="4">
    <source>
        <dbReference type="Proteomes" id="UP000008221"/>
    </source>
</evidence>
<dbReference type="KEGG" id="ace:Acel_0085"/>
<evidence type="ECO:0000256" key="1">
    <source>
        <dbReference type="SAM" id="Phobius"/>
    </source>
</evidence>
<reference evidence="3 4" key="1">
    <citation type="journal article" date="2009" name="Genome Res.">
        <title>Complete genome of the cellulolytic thermophile Acidothermus cellulolyticus 11B provides insights into its ecophysiological and evolutionary adaptations.</title>
        <authorList>
            <person name="Barabote R.D."/>
            <person name="Xie G."/>
            <person name="Leu D.H."/>
            <person name="Normand P."/>
            <person name="Necsulea A."/>
            <person name="Daubin V."/>
            <person name="Medigue C."/>
            <person name="Adney W.S."/>
            <person name="Xu X.C."/>
            <person name="Lapidus A."/>
            <person name="Parales R.E."/>
            <person name="Detter C."/>
            <person name="Pujic P."/>
            <person name="Bruce D."/>
            <person name="Lavire C."/>
            <person name="Challacombe J.F."/>
            <person name="Brettin T.S."/>
            <person name="Berry A.M."/>
        </authorList>
    </citation>
    <scope>NUCLEOTIDE SEQUENCE [LARGE SCALE GENOMIC DNA]</scope>
    <source>
        <strain evidence="4">ATCC 43068 / DSM 8971 / 11B</strain>
    </source>
</reference>
<evidence type="ECO:0000256" key="2">
    <source>
        <dbReference type="SAM" id="SignalP"/>
    </source>
</evidence>
<dbReference type="InParanoid" id="A0LR01"/>
<organism evidence="3 4">
    <name type="scientific">Acidothermus cellulolyticus (strain ATCC 43068 / DSM 8971 / 11B)</name>
    <dbReference type="NCBI Taxonomy" id="351607"/>
    <lineage>
        <taxon>Bacteria</taxon>
        <taxon>Bacillati</taxon>
        <taxon>Actinomycetota</taxon>
        <taxon>Actinomycetes</taxon>
        <taxon>Acidothermales</taxon>
        <taxon>Acidothermaceae</taxon>
        <taxon>Acidothermus</taxon>
    </lineage>
</organism>
<name>A0LR01_ACIC1</name>